<dbReference type="AlphaFoldDB" id="A0A2M6XV60"/>
<evidence type="ECO:0000313" key="2">
    <source>
        <dbReference type="EMBL" id="PIU16326.1"/>
    </source>
</evidence>
<comment type="caution">
    <text evidence="2">The sequence shown here is derived from an EMBL/GenBank/DDBJ whole genome shotgun (WGS) entry which is preliminary data.</text>
</comment>
<reference evidence="3" key="1">
    <citation type="submission" date="2017-09" db="EMBL/GenBank/DDBJ databases">
        <title>Depth-based differentiation of microbial function through sediment-hosted aquifers and enrichment of novel symbionts in the deep terrestrial subsurface.</title>
        <authorList>
            <person name="Probst A.J."/>
            <person name="Ladd B."/>
            <person name="Jarett J.K."/>
            <person name="Geller-Mcgrath D.E."/>
            <person name="Sieber C.M.K."/>
            <person name="Emerson J.B."/>
            <person name="Anantharaman K."/>
            <person name="Thomas B.C."/>
            <person name="Malmstrom R."/>
            <person name="Stieglmeier M."/>
            <person name="Klingl A."/>
            <person name="Woyke T."/>
            <person name="Ryan C.M."/>
            <person name="Banfield J.F."/>
        </authorList>
    </citation>
    <scope>NUCLEOTIDE SEQUENCE [LARGE SCALE GENOMIC DNA]</scope>
</reference>
<keyword evidence="1" id="KW-0472">Membrane</keyword>
<organism evidence="2 3">
    <name type="scientific">bacterium (Candidatus Gribaldobacteria) CG08_land_8_20_14_0_20_39_15</name>
    <dbReference type="NCBI Taxonomy" id="2014273"/>
    <lineage>
        <taxon>Bacteria</taxon>
        <taxon>Candidatus Gribaldobacteria</taxon>
    </lineage>
</organism>
<feature type="transmembrane region" description="Helical" evidence="1">
    <location>
        <begin position="21"/>
        <end position="47"/>
    </location>
</feature>
<keyword evidence="1" id="KW-0812">Transmembrane</keyword>
<keyword evidence="1" id="KW-1133">Transmembrane helix</keyword>
<gene>
    <name evidence="2" type="ORF">COT20_00670</name>
</gene>
<accession>A0A2M6XV60</accession>
<proteinExistence type="predicted"/>
<protein>
    <submittedName>
        <fullName evidence="2">Uncharacterized protein</fullName>
    </submittedName>
</protein>
<sequence>MINLLPPQDKQNLKREMIFQKVLAIFSLHFTCLLVLAIILGFLSAFLTSKAEHFQKTALQKTQQLQTAQFQTIKDEAIFLNNALNKLQTFWQRQIPVSVFLERFIPLIPQGLYLRTLSFRLSSKKTNVVQSASATSTNSGQLIFAAVQLEGMIDKREELYEFKKTLERQKNFQDIYFSPSSWAKSQYAEFSLNLSFLP</sequence>
<evidence type="ECO:0000313" key="3">
    <source>
        <dbReference type="Proteomes" id="UP000229784"/>
    </source>
</evidence>
<dbReference type="EMBL" id="PEXQ01000017">
    <property type="protein sequence ID" value="PIU16326.1"/>
    <property type="molecule type" value="Genomic_DNA"/>
</dbReference>
<dbReference type="Proteomes" id="UP000229784">
    <property type="component" value="Unassembled WGS sequence"/>
</dbReference>
<evidence type="ECO:0000256" key="1">
    <source>
        <dbReference type="SAM" id="Phobius"/>
    </source>
</evidence>
<name>A0A2M6XV60_9BACT</name>